<dbReference type="Proteomes" id="UP000465712">
    <property type="component" value="Unassembled WGS sequence"/>
</dbReference>
<evidence type="ECO:0000313" key="5">
    <source>
        <dbReference type="Proteomes" id="UP000465712"/>
    </source>
</evidence>
<protein>
    <submittedName>
        <fullName evidence="4">Retention module-containing protein</fullName>
    </submittedName>
</protein>
<dbReference type="PROSITE" id="PS50268">
    <property type="entry name" value="CADHERIN_2"/>
    <property type="match status" value="1"/>
</dbReference>
<dbReference type="GO" id="GO:0005509">
    <property type="term" value="F:calcium ion binding"/>
    <property type="evidence" value="ECO:0007669"/>
    <property type="project" value="InterPro"/>
</dbReference>
<dbReference type="InterPro" id="IPR019960">
    <property type="entry name" value="T1SS_VCA0849"/>
</dbReference>
<gene>
    <name evidence="4" type="ORF">CAG72_00700</name>
</gene>
<dbReference type="InterPro" id="IPR047777">
    <property type="entry name" value="LapA-like_RM"/>
</dbReference>
<dbReference type="NCBIfam" id="TIGR03661">
    <property type="entry name" value="T1SS_VCA0849"/>
    <property type="match status" value="1"/>
</dbReference>
<feature type="domain" description="Cadherin" evidence="3">
    <location>
        <begin position="4088"/>
        <end position="4223"/>
    </location>
</feature>
<dbReference type="GO" id="GO:0016020">
    <property type="term" value="C:membrane"/>
    <property type="evidence" value="ECO:0007669"/>
    <property type="project" value="InterPro"/>
</dbReference>
<evidence type="ECO:0000256" key="2">
    <source>
        <dbReference type="SAM" id="MobiDB-lite"/>
    </source>
</evidence>
<sequence length="4795" mass="492629">MAESVSNGLATLTVENGVVFVIKPDGSVKPVDFAYQVQSDDLVVANGYARYVMMQNGEPVLVDRPCPTCVLLDGAGVWVSDLADNVQFEQPDSDQAPPVELDIEQLQALILAGEDPTEVFEAAALGSSSASVAANSGFVVVDYDGDSVLTETGFDTEYEFAEADADDETDVIYAASGGARVSVSVTEGDLAPATYPTETIATVLVEAGTLPLDPAAFTFDPASLNALLAELSNEVTSGGQPVVFRFDAGQNAIIGESQGQTVITLSLAAESSGRDVTVIVTTTLSGPVDHLDGGAGGRVFIADDTLTVLADVQGADVAGNALDAPISVTATILDGANPQLGAGITIIDEASELGIPLAGQVTLDVGSDAIDTLVFDAEQPFLANVTSNGNPTTLVINGNQLTLLDSSGADVLTITINTDGSYTVTQFLAVDEASLLDAILLIGVTATDFDSDSSQGFILIGIFDGDTPPGGETISLAVTEPDLVPDDYPVSNSNSVTVVAGADRMDPTTLEVDATQRDALLAELAAEVRSGDQPLTFTYNAQTDAIEGRLPDGTLALAITLSSAQAANGLDMTVSATLTQYLPLNHNQSGNSEGLVAVSGETIVITVPVQARDTDGDFLNDPVLVTSTITDGVFPAFGDDTGAVVNETADDGNAVAGQIALDIGSDDVASVTIIDNQALADAIGALSSNGNPVTYSVSDNQLQILDASGIVVLTATISIDGSYEVIITDSFDELSADDQIVLPVAVLATDDDGDTAQGQITLTIQDGDDAAGAEAGSIAFTEPDFDPDNYPQSGTDDIVISAGADRLVPDSLTLDPAQLQAILDDLSAVLTSDAQTITFSVNPATGALEGRLPDNSLALEISFATAQSGAKDLAVSITVTQHVPLDHLDSTVVSPYITTNGETIALTLPLNAEDTDGDSLATPAAVTVTITDGDDPALGIDPGLLIDETVDQNTPVTGSIPVDPGSDAIASLVFADDQPALAFTSDLNPVSLVANGNEIQLVDDNGTVIMTVTISPDGQYEVLLTGTLDQIGVELVSIPMNVVLTDADGDETTGVIRVDVADGQDPITPRENIVVTYTEPELDPSAYPATSSETTEVLAGADRLLPDSVAFDADQIDALIAELNAELSSGGQPLTFAVNATTGALEGSLADGTLVLSILPSGDQAAGSRNVNVTVEVTQFAPLDHLSGGSDTGLVEINGAEIRINAPIQLQDVDGDSLPVPVNSISVIIDGKLPAFLDDTQVNVNETDDQGATLPGSIGIDIGSDAVASLTFSPTQPGLFGIQSNGEDVTVNLVDDDTLQVLDAGGNVILTVNIDESGAYDVTLTGTFDQTDSDPLVIPLNVVLADDDGDTTPGTITINVSDGGDAEGGGTVAVAITEPDSDPTLYPESNSQDVVIAAGADRLVPESVQIDPADVQSLITELNAEVASGTEPLTFTYDPATGVLEGALADGTVAVSIVLTATQVAGSNDVSLNLAVTQNLPLNHNLAGNSDGFVSVSGDAIAINFNVQANDADGDSLIAPVAATVTISDGEIPVLFDEIGVTVNETADSGVVNNAGSISVDIGSDALASLNFAPDQPGLAGINSNGQPVTFSVTDNQITVSDADGNLILTVTIAEDGSYETLLTGTFDQDASNSLDLPFNLIITDEDGDTNTGTITITVTDGDDPAGGGTIALALTEPDLAPSGYPATNATTADVIAGEDRLDPTTIEIDPAQLQDLIDELAAELTSGGQALTFTYDAATGELAGTLADGTPALTITLTAAQAANGQDVTLSFSVTQHLPLDHDQSGNDTGLVAVNGTDLVVSIPVQLADVDGDPLQQPVNAQVTITDGVLPLLGTDSGTNFTETLAEQTVDGSIPLDIGSDAIASLEFADSQPSLEDLISNGVNTSYTVTGNVIELVTDTDGTPVLTVTVNTDGTYTVVQHLPLEQLDEGDITELVLPLIAIDQDGDSSNQGNLIIHITDGPDAEGGNRTLSISEGDLETVNPAEAYPVDNATTFAIAAVTDDLVASTLMLEAGAADTLQNELSALTSNGEALTAIVDESVDGVVTITLVTTGGNDPVLTVTFTASQNGSDVDVTASVEQFRPLEHVDFNGEIVLANGNDIRIDVPLQVADSDGDLLTNPDVTRIAIIDGDLPAFGNDSGASLNEGDEGIASANGTIELDTGSDDVVSVFFDPTQAALDNLTSNGFETEYVVNGDTITVTRTDDPAITVLTITIDIDGNYVVNQTQPLDQFDAPDNNNLSLTVLAQDRDGDTSAPGTITLTIADGTNADGSFTGVNEIDFREGDLTPADPANGYPVSGQTEVTINPGVDRLDPATVTLDAATLAQLISELEAEITASGLPVTANWDNAAKVLTLTAGGATVLTATLVVTQNADGAGVDITLVVEQLAPLDHNGTDTSDLVVSANDQIQFQLPVQVQDTDGDFLNNRVPVNVTIQDGDDPVLTAIAAVTVTEADLDGGSGVHPGTNPGGDGESATGQITLDSGSDQVAEFVVDVDAFNAANGGLTSGGNPVTLIYDAGTDTYLGQANGVTVFILDFDVATASYSFTLTGALDHPQPDDDISLQLDFTVTAVDQDEDPSGAVTLSVTVNDDTPNTADVTFDTLVEGQASSTLDLLAVSQEGADDAQVTAIIDADGNRTDLASETPDANGFIAVDIFESGQLIGQLFVQPEGDAFFVSQPEIDHADVALTSTLTFEVLDGDNDLDTSLINLTITDDNPVLTVGPAQGVEEQGRNPDPDESLADPTLGIPVTMSIDLGDQDRGEAIGDVFIVLPADPHGDFYLNGVLITPTGGQIQIPASAFTDADGDGVFELQGVTFVPEPDYSTAAEPGFLLDFTVTAQIDVTQGTPPAQLTGTLSVDVQGIADVPVWDGAAQVHYGNGQEDGDNINIGPSFNALLQDTDGSEELVYIVRIVEGEGQIVGEGLIDQGDGSFLVPISQINTVAVDPADNFSGDIRLELIAQSTETLNPLAGSETAQSVVQEVVINVLPVADDAQLRVTRVEGLEDEPIPLSDHITLTELDDTADDFGVETLFVRISGLPDGAVLLQNGTLLTPDANGVYEFAYTDIGEIALQPVPESNVDFSFTVEGVVRDEVDITLADGTTTTATDERVIPAQTINVALTGVADQPFIDTTGSTWTEVPGEDALETTIEEGGQVTVDFMVSSGEKPNAPDDDSEILSVLVANIPQGTVIFDASGNEQTLIFAGTDPDTGLPRYQLSLNGSVTAGDIVIQPPPNATEDVVLDVRYVVTENDGDQLVYDTNLIIHIEPVINSGDYTRTSQGLEDQPVTIDWQPVLADSKEFATGLTIQNIPTAPGYSLQINDGGSITTLTVDGSGSVTLSAAEFALLQGGAQLQLIAPEDSDLDVTLTTVVDMQEDDVDSPAVATGQVTGTITLDIRAVVEPDAGIGVQIGTDGSGNPIFEDNEITVDGELDLTGGPDSVGIVAFEDFDPSSDEVITNVVITFLDQPNAGFVVIGGINNGDGSWVVPAGDIDQIRIIAPPNFVGSAQIEIAGEVQDLSDDGDTSAIVIVSDVITVNFSQGDFDKFAGEIIVDDSVVVLGTEDTQVELGDYLLQIIQVDTTSSDEGDDELSLVIDASSLPPGASISGMEFNFTTGQYQLKAPVNPDGTVDLTGVTLNLPQDFAGDFMLEVRYVNTDIVSGDTNQVTDSIPIRVSPVVDTPSSNISVVDTQGLDANRQPVSESGEPEVIVTGTAYEDGLITLDLGGVVGDISTTEEEGLETFTQVIITVADPATGSLVDANGNLVTSITITDASQLSAVQFQPAEDYSGTVELLLNADVQDLAVFDETPGAPTETDTANVSGSTSFEIIAVNDQVEFIGTDVPIVQFEDSTEIILGGISGAALDIDGSEQFLSVKLENVPAGFVVLGAANNGNGEWSFPAGGGSNITVVPPKDFSGVVNIDIVVFTKEDSLPDPVEFRDTFNLVIIPVADGVDTDITTTATGTEDQNVELLLNIQAIDDELSVAEAPNVNETGPEMLQIIVSNVPDSSSIELPPGVPGNVTDNGDGSWTVQVESSSLDSLIFVPGDANSSNWNGELNLDIRAVDLDDEATDDLAVFETITVTLDSVNDAPVNVVPADPLTVDEDTTLLINTLQVTDVDVDEDTEGTMTVTLSVTDGVLAIPSGSATGALSISGDGTGTLVLEGSVTDINALLSSGINFTPDAEFNGDVTLTMTSNDQGNTGTGGALEDTDTVTIQVQAINDAPVLPVIPDQTVDEDNVLIINGLSVTDVDFNDAGSTGVMTATLSATNGTLSVTVPGGSGATVTDNGTGTVILEGSLDEINAILAAGVSYQGEASFNGDDLVTVSVNDNGNVGTDGPKTSSTTVNITVTPVANPPTLTLTVPQTAAMRGALGVLIPLLGLEAVAADPNETLTVEIRNLGAGQLVDSSGTGIGTDNGDGSWTVPPDLLSELFVTGLPEGTINLEVVAVSEETDGSQAESVPVAIEIRIDDPANTGGEIGAGDGGEPNLVISGDGDDTLLGGDSDDILIGGLGADILIGGAGDDILWGGEEGGTGDGVRDLFKWIAADLGSAGSAATDTVKDFESGIDGIDLTEAVDTSGSTSFDELTAQIQLADSGSDTLLNILDGGALVQSIVLEGVSQASLLGEDPAGLTDGEKLETLFNNGSLLLDISFATIADDQLAATASGSTLNALAGDDTLIAGPGDDILTGGEGADNFVINTSSVTTPANTDVITDLNPGEDVLTLSDVLPDEGADDLSRLLDNIDASIDTSDSINLAVSTVSGEHNVVLENLDLSGLGLDISSSATEIVTSLFDNNVFNLDP</sequence>
<dbReference type="InterPro" id="IPR018511">
    <property type="entry name" value="Hemolysin-typ_Ca-bd_CS"/>
</dbReference>
<dbReference type="InterPro" id="IPR011049">
    <property type="entry name" value="Serralysin-like_metalloprot_C"/>
</dbReference>
<dbReference type="NCBIfam" id="TIGR03660">
    <property type="entry name" value="T1SS_rpt_143"/>
    <property type="match status" value="1"/>
</dbReference>
<dbReference type="PROSITE" id="PS00330">
    <property type="entry name" value="HEMOLYSIN_CALCIUM"/>
    <property type="match status" value="2"/>
</dbReference>
<proteinExistence type="predicted"/>
<dbReference type="SUPFAM" id="SSF82171">
    <property type="entry name" value="DPP6 N-terminal domain-like"/>
    <property type="match status" value="1"/>
</dbReference>
<dbReference type="SUPFAM" id="SSF51120">
    <property type="entry name" value="beta-Roll"/>
    <property type="match status" value="2"/>
</dbReference>
<dbReference type="NCBIfam" id="NF033682">
    <property type="entry name" value="retention_LapA"/>
    <property type="match status" value="1"/>
</dbReference>
<name>A0A7X4W8F5_9GAMM</name>
<keyword evidence="1" id="KW-0106">Calcium</keyword>
<dbReference type="GO" id="GO:0007156">
    <property type="term" value="P:homophilic cell adhesion via plasma membrane adhesion molecules"/>
    <property type="evidence" value="ECO:0007669"/>
    <property type="project" value="InterPro"/>
</dbReference>
<accession>A0A7X4W8F5</accession>
<dbReference type="Pfam" id="PF00353">
    <property type="entry name" value="HemolysinCabind"/>
    <property type="match status" value="2"/>
</dbReference>
<evidence type="ECO:0000313" key="4">
    <source>
        <dbReference type="EMBL" id="NAW63727.1"/>
    </source>
</evidence>
<dbReference type="InterPro" id="IPR019959">
    <property type="entry name" value="T1SS-143_rpt-cont_dom"/>
</dbReference>
<evidence type="ECO:0000259" key="3">
    <source>
        <dbReference type="PROSITE" id="PS50268"/>
    </source>
</evidence>
<dbReference type="InterPro" id="IPR002126">
    <property type="entry name" value="Cadherin-like_dom"/>
</dbReference>
<dbReference type="InterPro" id="IPR001343">
    <property type="entry name" value="Hemolysn_Ca-bd"/>
</dbReference>
<evidence type="ECO:0000256" key="1">
    <source>
        <dbReference type="ARBA" id="ARBA00022837"/>
    </source>
</evidence>
<feature type="region of interest" description="Disordered" evidence="2">
    <location>
        <begin position="2723"/>
        <end position="2743"/>
    </location>
</feature>
<reference evidence="4 5" key="1">
    <citation type="submission" date="2017-05" db="EMBL/GenBank/DDBJ databases">
        <title>High clonality and local adaptation shapes Vibrionaceae linages within an endangered oasis.</title>
        <authorList>
            <person name="Vazquez-Rosas-Landa M."/>
        </authorList>
    </citation>
    <scope>NUCLEOTIDE SEQUENCE [LARGE SCALE GENOMIC DNA]</scope>
    <source>
        <strain evidence="4 5">P46_P4S1P180</strain>
    </source>
</reference>
<dbReference type="RefSeq" id="WP_161442096.1">
    <property type="nucleotide sequence ID" value="NZ_WXWW01000014.1"/>
</dbReference>
<organism evidence="4 5">
    <name type="scientific">Photobacterium halotolerans</name>
    <dbReference type="NCBI Taxonomy" id="265726"/>
    <lineage>
        <taxon>Bacteria</taxon>
        <taxon>Pseudomonadati</taxon>
        <taxon>Pseudomonadota</taxon>
        <taxon>Gammaproteobacteria</taxon>
        <taxon>Vibrionales</taxon>
        <taxon>Vibrionaceae</taxon>
        <taxon>Photobacterium</taxon>
    </lineage>
</organism>
<comment type="caution">
    <text evidence="4">The sequence shown here is derived from an EMBL/GenBank/DDBJ whole genome shotgun (WGS) entry which is preliminary data.</text>
</comment>
<dbReference type="EMBL" id="WXWW01000014">
    <property type="protein sequence ID" value="NAW63727.1"/>
    <property type="molecule type" value="Genomic_DNA"/>
</dbReference>
<dbReference type="Gene3D" id="2.150.10.10">
    <property type="entry name" value="Serralysin-like metalloprotease, C-terminal"/>
    <property type="match status" value="2"/>
</dbReference>